<dbReference type="Proteomes" id="UP000322294">
    <property type="component" value="Unassembled WGS sequence"/>
</dbReference>
<dbReference type="EMBL" id="VNHO01000013">
    <property type="protein sequence ID" value="TYP54226.1"/>
    <property type="molecule type" value="Genomic_DNA"/>
</dbReference>
<reference evidence="1 2" key="1">
    <citation type="submission" date="2019-07" db="EMBL/GenBank/DDBJ databases">
        <title>Genomic Encyclopedia of Type Strains, Phase I: the one thousand microbial genomes (KMG-I) project.</title>
        <authorList>
            <person name="Kyrpides N."/>
        </authorList>
    </citation>
    <scope>NUCLEOTIDE SEQUENCE [LARGE SCALE GENOMIC DNA]</scope>
    <source>
        <strain evidence="1 2">DSM 16647</strain>
    </source>
</reference>
<comment type="caution">
    <text evidence="1">The sequence shown here is derived from an EMBL/GenBank/DDBJ whole genome shotgun (WGS) entry which is preliminary data.</text>
</comment>
<accession>A0A5S5AT91</accession>
<evidence type="ECO:0000313" key="1">
    <source>
        <dbReference type="EMBL" id="TYP54226.1"/>
    </source>
</evidence>
<sequence>MKIALGILKNGRTGTIIASSGKSILYEGRFCLENFSEKLLHCVSVLGVSKDDVEKIYLSAPFFSERQDCVFPIIHFRIAPELFGDVPAYPYYLLNNVKILQSTPENLAEKIEENLSLIKNASVISTISPFGLVYPKQESKVVSIMVNFGKEKILTSRDYPHLGFYQREKVLIIAGNFLVSALPLIYQIKSFFSPLNPGIYWVENEAVFLEADFLPGSCGVYHEVAPLIQIARGCAVIHDCGYALALFKMGSTFKLFQIEGTRVNELPLQFNLNSTAFIQLQRQLYDIKNRYSKDLCGTIPVFNFSRYDFADCDPFRFYKVDFMKLKLLRYIGLIFAPKSLASGTICEQKNLFDIKKNLFRKLYLVSRRYDLLKSPLAFSQEIPIRYLTSSFIILKVELRERDGEIEGIKRQRRR</sequence>
<organism evidence="1 2">
    <name type="scientific">Thermosediminibacter litoriperuensis</name>
    <dbReference type="NCBI Taxonomy" id="291989"/>
    <lineage>
        <taxon>Bacteria</taxon>
        <taxon>Bacillati</taxon>
        <taxon>Bacillota</taxon>
        <taxon>Clostridia</taxon>
        <taxon>Thermosediminibacterales</taxon>
        <taxon>Thermosediminibacteraceae</taxon>
        <taxon>Thermosediminibacter</taxon>
    </lineage>
</organism>
<keyword evidence="2" id="KW-1185">Reference proteome</keyword>
<gene>
    <name evidence="1" type="ORF">LZ11_01436</name>
</gene>
<dbReference type="OrthoDB" id="1719978at2"/>
<protein>
    <submittedName>
        <fullName evidence="1">Uncharacterized protein</fullName>
    </submittedName>
</protein>
<dbReference type="AlphaFoldDB" id="A0A5S5AT91"/>
<evidence type="ECO:0000313" key="2">
    <source>
        <dbReference type="Proteomes" id="UP000322294"/>
    </source>
</evidence>
<name>A0A5S5AT91_9FIRM</name>
<proteinExistence type="predicted"/>